<feature type="repeat" description="PPR" evidence="2">
    <location>
        <begin position="217"/>
        <end position="251"/>
    </location>
</feature>
<gene>
    <name evidence="3" type="ORF">M6B38_315530</name>
</gene>
<reference evidence="3" key="1">
    <citation type="journal article" date="2023" name="GigaByte">
        <title>Genome assembly of the bearded iris, Iris pallida Lam.</title>
        <authorList>
            <person name="Bruccoleri R.E."/>
            <person name="Oakeley E.J."/>
            <person name="Faust A.M.E."/>
            <person name="Altorfer M."/>
            <person name="Dessus-Babus S."/>
            <person name="Burckhardt D."/>
            <person name="Oertli M."/>
            <person name="Naumann U."/>
            <person name="Petersen F."/>
            <person name="Wong J."/>
        </authorList>
    </citation>
    <scope>NUCLEOTIDE SEQUENCE</scope>
    <source>
        <strain evidence="3">GSM-AAB239-AS_SAM_17_03QT</strain>
    </source>
</reference>
<keyword evidence="1" id="KW-0677">Repeat</keyword>
<proteinExistence type="predicted"/>
<sequence>MLRSILKHSPSSSSLLKLTHATTPISRIGTVADILAILGPLEASPDASTATGRCVRLLRRCIRLNASPVGRSVHAHLLKLGSADDVRVWNVMLDFYAKAGLLSNCADLFDEMPERDIVSWSTLMSGFAALGLGSQANALFRRFLGKGLAPNRFVVSSVLNACSASGMVELGVLVHGLVVKSGLGFDPFVEVGLVDVYAKCGVLDGALKVFYEIPVKSCFAWNAMLSGYVHNGGFMEAAELFREMRQIGLAADVVTLRVVANAASYLEMFELCKCIHVHSIKIGLDTDTFITAELVRLPAKLGEVAYMIELFKKVKRPDVSLYSLLISGFHLHGLRAEAVKLLKELLVLDSSPKQGALVSVINLCFLKEEGTQVHAHILKTGYLSRLCVGNALISMYVKFGEFSDAKLTFWGMVVHDVISWTAIMTGLAQNLQFGEALEAFLAMRKTGIQLDQHSVATTVNACMGLQNVVKGKQVHVLGIKLGFEFSKYMTMSLLHMYAKCGYIDSACRLFLFASSLNDVILTNIMLAGYCWNFQPRMALELFTRECRVGMVPDQFSLSTVLGACADVRSLELGEQIHCWVTKSGFENSDVVIGNAVINMYIKSGSMADACKFFYILKRWSTNSFEMLMTGYIQNRCNGEALQLFHQMQQSGIQANPVTFARILRGCADLAAIDLGKQIHAFIIKMGLLSDLTIGSALVGMYAKSKNRDGEKKSANEMPIGDVIQDCHLVKTHEASGTLPLEEVKQNWYSYSHDMDLFPVASNLMCEPFVLSHVVHNGLKFFLLPGKSLSNIQTIHGTSDILLLNTFDGTSVREKGWISSVSKRTPVEFMVMQVGELLPSHVILVAVLSDASQIGLVDEKLTQYSYVQKPWTGVNHSATTIGIVL</sequence>
<dbReference type="Gene3D" id="1.25.40.10">
    <property type="entry name" value="Tetratricopeptide repeat domain"/>
    <property type="match status" value="6"/>
</dbReference>
<dbReference type="PANTHER" id="PTHR47926:SF474">
    <property type="entry name" value="REPEAT-CONTAINING PROTEIN, PUTATIVE-RELATED"/>
    <property type="match status" value="1"/>
</dbReference>
<dbReference type="Proteomes" id="UP001140949">
    <property type="component" value="Unassembled WGS sequence"/>
</dbReference>
<feature type="repeat" description="PPR" evidence="2">
    <location>
        <begin position="620"/>
        <end position="654"/>
    </location>
</feature>
<accession>A0AAX6HGJ3</accession>
<protein>
    <submittedName>
        <fullName evidence="3">Pentatricopeptide repeat-containing protein-like</fullName>
    </submittedName>
</protein>
<dbReference type="AlphaFoldDB" id="A0AAX6HGJ3"/>
<dbReference type="GO" id="GO:0009451">
    <property type="term" value="P:RNA modification"/>
    <property type="evidence" value="ECO:0007669"/>
    <property type="project" value="InterPro"/>
</dbReference>
<feature type="repeat" description="PPR" evidence="2">
    <location>
        <begin position="416"/>
        <end position="450"/>
    </location>
</feature>
<dbReference type="Pfam" id="PF01535">
    <property type="entry name" value="PPR"/>
    <property type="match status" value="6"/>
</dbReference>
<dbReference type="NCBIfam" id="TIGR00756">
    <property type="entry name" value="PPR"/>
    <property type="match status" value="4"/>
</dbReference>
<dbReference type="Pfam" id="PF13041">
    <property type="entry name" value="PPR_2"/>
    <property type="match status" value="2"/>
</dbReference>
<feature type="repeat" description="PPR" evidence="2">
    <location>
        <begin position="85"/>
        <end position="119"/>
    </location>
</feature>
<dbReference type="PROSITE" id="PS51375">
    <property type="entry name" value="PPR"/>
    <property type="match status" value="4"/>
</dbReference>
<evidence type="ECO:0000313" key="3">
    <source>
        <dbReference type="EMBL" id="KAJ6839555.1"/>
    </source>
</evidence>
<evidence type="ECO:0000256" key="2">
    <source>
        <dbReference type="PROSITE-ProRule" id="PRU00708"/>
    </source>
</evidence>
<dbReference type="InterPro" id="IPR002885">
    <property type="entry name" value="PPR_rpt"/>
</dbReference>
<comment type="caution">
    <text evidence="3">The sequence shown here is derived from an EMBL/GenBank/DDBJ whole genome shotgun (WGS) entry which is preliminary data.</text>
</comment>
<evidence type="ECO:0000313" key="4">
    <source>
        <dbReference type="Proteomes" id="UP001140949"/>
    </source>
</evidence>
<dbReference type="EMBL" id="JANAVB010009995">
    <property type="protein sequence ID" value="KAJ6839555.1"/>
    <property type="molecule type" value="Genomic_DNA"/>
</dbReference>
<keyword evidence="4" id="KW-1185">Reference proteome</keyword>
<dbReference type="InterPro" id="IPR046960">
    <property type="entry name" value="PPR_At4g14850-like_plant"/>
</dbReference>
<name>A0AAX6HGJ3_IRIPA</name>
<organism evidence="3 4">
    <name type="scientific">Iris pallida</name>
    <name type="common">Sweet iris</name>
    <dbReference type="NCBI Taxonomy" id="29817"/>
    <lineage>
        <taxon>Eukaryota</taxon>
        <taxon>Viridiplantae</taxon>
        <taxon>Streptophyta</taxon>
        <taxon>Embryophyta</taxon>
        <taxon>Tracheophyta</taxon>
        <taxon>Spermatophyta</taxon>
        <taxon>Magnoliopsida</taxon>
        <taxon>Liliopsida</taxon>
        <taxon>Asparagales</taxon>
        <taxon>Iridaceae</taxon>
        <taxon>Iridoideae</taxon>
        <taxon>Irideae</taxon>
        <taxon>Iris</taxon>
    </lineage>
</organism>
<dbReference type="GO" id="GO:0003723">
    <property type="term" value="F:RNA binding"/>
    <property type="evidence" value="ECO:0007669"/>
    <property type="project" value="InterPro"/>
</dbReference>
<dbReference type="InterPro" id="IPR011990">
    <property type="entry name" value="TPR-like_helical_dom_sf"/>
</dbReference>
<dbReference type="FunFam" id="1.25.40.10:FF:000364">
    <property type="entry name" value="Pentatricopeptide repeat (PPR-like) superfamily protein"/>
    <property type="match status" value="1"/>
</dbReference>
<evidence type="ECO:0000256" key="1">
    <source>
        <dbReference type="ARBA" id="ARBA00022737"/>
    </source>
</evidence>
<dbReference type="PANTHER" id="PTHR47926">
    <property type="entry name" value="PENTATRICOPEPTIDE REPEAT-CONTAINING PROTEIN"/>
    <property type="match status" value="1"/>
</dbReference>
<reference evidence="3" key="2">
    <citation type="submission" date="2023-04" db="EMBL/GenBank/DDBJ databases">
        <authorList>
            <person name="Bruccoleri R.E."/>
            <person name="Oakeley E.J."/>
            <person name="Faust A.-M."/>
            <person name="Dessus-Babus S."/>
            <person name="Altorfer M."/>
            <person name="Burckhardt D."/>
            <person name="Oertli M."/>
            <person name="Naumann U."/>
            <person name="Petersen F."/>
            <person name="Wong J."/>
        </authorList>
    </citation>
    <scope>NUCLEOTIDE SEQUENCE</scope>
    <source>
        <strain evidence="3">GSM-AAB239-AS_SAM_17_03QT</strain>
        <tissue evidence="3">Leaf</tissue>
    </source>
</reference>